<proteinExistence type="predicted"/>
<protein>
    <submittedName>
        <fullName evidence="1">Uncharacterized protein</fullName>
    </submittedName>
</protein>
<gene>
    <name evidence="1" type="ORF">DAEQUDRAFT_365641</name>
</gene>
<evidence type="ECO:0000313" key="1">
    <source>
        <dbReference type="EMBL" id="KZT67930.1"/>
    </source>
</evidence>
<accession>A0A165P9H9</accession>
<reference evidence="1 2" key="1">
    <citation type="journal article" date="2016" name="Mol. Biol. Evol.">
        <title>Comparative Genomics of Early-Diverging Mushroom-Forming Fungi Provides Insights into the Origins of Lignocellulose Decay Capabilities.</title>
        <authorList>
            <person name="Nagy L.G."/>
            <person name="Riley R."/>
            <person name="Tritt A."/>
            <person name="Adam C."/>
            <person name="Daum C."/>
            <person name="Floudas D."/>
            <person name="Sun H."/>
            <person name="Yadav J.S."/>
            <person name="Pangilinan J."/>
            <person name="Larsson K.H."/>
            <person name="Matsuura K."/>
            <person name="Barry K."/>
            <person name="Labutti K."/>
            <person name="Kuo R."/>
            <person name="Ohm R.A."/>
            <person name="Bhattacharya S.S."/>
            <person name="Shirouzu T."/>
            <person name="Yoshinaga Y."/>
            <person name="Martin F.M."/>
            <person name="Grigoriev I.V."/>
            <person name="Hibbett D.S."/>
        </authorList>
    </citation>
    <scope>NUCLEOTIDE SEQUENCE [LARGE SCALE GENOMIC DNA]</scope>
    <source>
        <strain evidence="1 2">L-15889</strain>
    </source>
</reference>
<dbReference type="EMBL" id="KV429071">
    <property type="protein sequence ID" value="KZT67930.1"/>
    <property type="molecule type" value="Genomic_DNA"/>
</dbReference>
<name>A0A165P9H9_9APHY</name>
<organism evidence="1 2">
    <name type="scientific">Daedalea quercina L-15889</name>
    <dbReference type="NCBI Taxonomy" id="1314783"/>
    <lineage>
        <taxon>Eukaryota</taxon>
        <taxon>Fungi</taxon>
        <taxon>Dikarya</taxon>
        <taxon>Basidiomycota</taxon>
        <taxon>Agaricomycotina</taxon>
        <taxon>Agaricomycetes</taxon>
        <taxon>Polyporales</taxon>
        <taxon>Fomitopsis</taxon>
    </lineage>
</organism>
<dbReference type="PROSITE" id="PS51257">
    <property type="entry name" value="PROKAR_LIPOPROTEIN"/>
    <property type="match status" value="1"/>
</dbReference>
<dbReference type="AlphaFoldDB" id="A0A165P9H9"/>
<keyword evidence="2" id="KW-1185">Reference proteome</keyword>
<dbReference type="Proteomes" id="UP000076727">
    <property type="component" value="Unassembled WGS sequence"/>
</dbReference>
<sequence>MPRGTLAIAHGHGVQHSFISSACIPRIMHSLSKSERITHIRYTGLLHAEILCLEKRLVMAITRVADDATRAKIVPSPWKRRRLIVLRCSRAARR</sequence>
<evidence type="ECO:0000313" key="2">
    <source>
        <dbReference type="Proteomes" id="UP000076727"/>
    </source>
</evidence>